<comment type="caution">
    <text evidence="2">The sequence shown here is derived from an EMBL/GenBank/DDBJ whole genome shotgun (WGS) entry which is preliminary data.</text>
</comment>
<dbReference type="RefSeq" id="WP_116975928.1">
    <property type="nucleotide sequence ID" value="NZ_QPMM01000006.1"/>
</dbReference>
<dbReference type="AlphaFoldDB" id="A0A3E1Y9Y0"/>
<evidence type="ECO:0000313" key="3">
    <source>
        <dbReference type="Proteomes" id="UP000260644"/>
    </source>
</evidence>
<dbReference type="OrthoDB" id="680366at2"/>
<protein>
    <submittedName>
        <fullName evidence="2">Uncharacterized protein</fullName>
    </submittedName>
</protein>
<feature type="coiled-coil region" evidence="1">
    <location>
        <begin position="6"/>
        <end position="37"/>
    </location>
</feature>
<reference evidence="2 3" key="1">
    <citation type="submission" date="2018-07" db="EMBL/GenBank/DDBJ databases">
        <title>Chitinophaga K2CV101002-2 sp. nov., isolated from a monsoon evergreen broad-leaved forest soil.</title>
        <authorList>
            <person name="Lv Y."/>
        </authorList>
    </citation>
    <scope>NUCLEOTIDE SEQUENCE [LARGE SCALE GENOMIC DNA]</scope>
    <source>
        <strain evidence="2 3">GDMCC 1.1288</strain>
    </source>
</reference>
<proteinExistence type="predicted"/>
<sequence length="126" mass="15031">MEMTTLSEELHQLASWKEEVNEVRNEVKLMRERLEQIVLSDAPKEVMAKVEHFENRLLRQREVADEMFHDLKQCAKKLSDKPVTIVHHDPPIANFQAMQRRMDTFQQLYMELKSDFNRFMPGDESL</sequence>
<accession>A0A3E1Y9Y0</accession>
<organism evidence="2 3">
    <name type="scientific">Chitinophaga silvatica</name>
    <dbReference type="NCBI Taxonomy" id="2282649"/>
    <lineage>
        <taxon>Bacteria</taxon>
        <taxon>Pseudomonadati</taxon>
        <taxon>Bacteroidota</taxon>
        <taxon>Chitinophagia</taxon>
        <taxon>Chitinophagales</taxon>
        <taxon>Chitinophagaceae</taxon>
        <taxon>Chitinophaga</taxon>
    </lineage>
</organism>
<keyword evidence="3" id="KW-1185">Reference proteome</keyword>
<dbReference type="EMBL" id="QPMM01000006">
    <property type="protein sequence ID" value="RFS22533.1"/>
    <property type="molecule type" value="Genomic_DNA"/>
</dbReference>
<keyword evidence="1" id="KW-0175">Coiled coil</keyword>
<evidence type="ECO:0000313" key="2">
    <source>
        <dbReference type="EMBL" id="RFS22533.1"/>
    </source>
</evidence>
<dbReference type="Proteomes" id="UP000260644">
    <property type="component" value="Unassembled WGS sequence"/>
</dbReference>
<gene>
    <name evidence="2" type="ORF">DVR12_12070</name>
</gene>
<evidence type="ECO:0000256" key="1">
    <source>
        <dbReference type="SAM" id="Coils"/>
    </source>
</evidence>
<name>A0A3E1Y9Y0_9BACT</name>